<accession>A0AAJ1STK9</accession>
<name>A0AAJ1STK9_9MICC</name>
<protein>
    <submittedName>
        <fullName evidence="1">Phage terminase large subunit GpA-like protein</fullName>
    </submittedName>
</protein>
<dbReference type="EMBL" id="JAUSTB010000004">
    <property type="protein sequence ID" value="MDQ0145553.1"/>
    <property type="molecule type" value="Genomic_DNA"/>
</dbReference>
<dbReference type="AlphaFoldDB" id="A0AAJ1STK9"/>
<keyword evidence="2" id="KW-1185">Reference proteome</keyword>
<sequence length="66" mass="7311">MDDGDEREFSAEEMRSYAADCPFCGETAYPTWERADDAPEGEPLGTWKLVSLNCLTPGCPNSRYSA</sequence>
<evidence type="ECO:0000313" key="1">
    <source>
        <dbReference type="EMBL" id="MDQ0145553.1"/>
    </source>
</evidence>
<dbReference type="Proteomes" id="UP001239267">
    <property type="component" value="Unassembled WGS sequence"/>
</dbReference>
<proteinExistence type="predicted"/>
<evidence type="ECO:0000313" key="2">
    <source>
        <dbReference type="Proteomes" id="UP001239267"/>
    </source>
</evidence>
<reference evidence="1 2" key="1">
    <citation type="submission" date="2023-07" db="EMBL/GenBank/DDBJ databases">
        <title>Sorghum-associated microbial communities from plants grown in Nebraska, USA.</title>
        <authorList>
            <person name="Schachtman D."/>
        </authorList>
    </citation>
    <scope>NUCLEOTIDE SEQUENCE [LARGE SCALE GENOMIC DNA]</scope>
    <source>
        <strain evidence="1 2">DS1001</strain>
    </source>
</reference>
<comment type="caution">
    <text evidence="1">The sequence shown here is derived from an EMBL/GenBank/DDBJ whole genome shotgun (WGS) entry which is preliminary data.</text>
</comment>
<gene>
    <name evidence="1" type="ORF">J2T23_001445</name>
</gene>
<organism evidence="1 2">
    <name type="scientific">Pseudarthrobacter niigatensis</name>
    <dbReference type="NCBI Taxonomy" id="369935"/>
    <lineage>
        <taxon>Bacteria</taxon>
        <taxon>Bacillati</taxon>
        <taxon>Actinomycetota</taxon>
        <taxon>Actinomycetes</taxon>
        <taxon>Micrococcales</taxon>
        <taxon>Micrococcaceae</taxon>
        <taxon>Pseudarthrobacter</taxon>
    </lineage>
</organism>